<keyword evidence="1" id="KW-0245">EGF-like domain</keyword>
<evidence type="ECO:0000256" key="1">
    <source>
        <dbReference type="ARBA" id="ARBA00022536"/>
    </source>
</evidence>
<reference evidence="5" key="1">
    <citation type="submission" date="2014-08" db="EMBL/GenBank/DDBJ databases">
        <authorList>
            <person name="Murali S."/>
            <person name="Richards S."/>
            <person name="Bandaranaike D."/>
            <person name="Bellair M."/>
            <person name="Blankenburg K."/>
            <person name="Chao H."/>
            <person name="Dinh H."/>
            <person name="Doddapaneni H."/>
            <person name="Dugan-Rocha S."/>
            <person name="Elkadiri S."/>
            <person name="Gnanaolivu R."/>
            <person name="Hughes D."/>
            <person name="Lee S."/>
            <person name="Li M."/>
            <person name="Ming W."/>
            <person name="Munidasa M."/>
            <person name="Muniz J."/>
            <person name="Nguyen L."/>
            <person name="Osuji N."/>
            <person name="Pu L.-L."/>
            <person name="Puazo M."/>
            <person name="Skinner E."/>
            <person name="Qu C."/>
            <person name="Quiroz J."/>
            <person name="Raj R."/>
            <person name="Weissenberger G."/>
            <person name="Xin Y."/>
            <person name="Zou X."/>
            <person name="Han Y."/>
            <person name="Worley K."/>
            <person name="Muzny D."/>
            <person name="Gibbs R."/>
        </authorList>
    </citation>
    <scope>NUCLEOTIDE SEQUENCE</scope>
    <source>
        <strain evidence="5">HAZT.00-mixed</strain>
        <tissue evidence="5">Whole organism</tissue>
    </source>
</reference>
<name>A0A6A0HD20_HYAAZ</name>
<organism evidence="5">
    <name type="scientific">Hyalella azteca</name>
    <name type="common">Amphipod</name>
    <dbReference type="NCBI Taxonomy" id="294128"/>
    <lineage>
        <taxon>Eukaryota</taxon>
        <taxon>Metazoa</taxon>
        <taxon>Ecdysozoa</taxon>
        <taxon>Arthropoda</taxon>
        <taxon>Crustacea</taxon>
        <taxon>Multicrustacea</taxon>
        <taxon>Malacostraca</taxon>
        <taxon>Eumalacostraca</taxon>
        <taxon>Peracarida</taxon>
        <taxon>Amphipoda</taxon>
        <taxon>Senticaudata</taxon>
        <taxon>Talitrida</taxon>
        <taxon>Talitroidea</taxon>
        <taxon>Hyalellidae</taxon>
        <taxon>Hyalella</taxon>
    </lineage>
</organism>
<evidence type="ECO:0000256" key="2">
    <source>
        <dbReference type="ARBA" id="ARBA00022737"/>
    </source>
</evidence>
<keyword evidence="2" id="KW-0677">Repeat</keyword>
<dbReference type="Gene3D" id="2.180.10.10">
    <property type="entry name" value="RHS repeat-associated core"/>
    <property type="match status" value="1"/>
</dbReference>
<proteinExistence type="predicted"/>
<dbReference type="PANTHER" id="PTHR11219:SF69">
    <property type="entry name" value="TENEURIN-A"/>
    <property type="match status" value="1"/>
</dbReference>
<reference evidence="5" key="2">
    <citation type="journal article" date="2018" name="Environ. Sci. Technol.">
        <title>The Toxicogenome of Hyalella azteca: A Model for Sediment Ecotoxicology and Evolutionary Toxicology.</title>
        <authorList>
            <person name="Poynton H.C."/>
            <person name="Hasenbein S."/>
            <person name="Benoit J.B."/>
            <person name="Sepulveda M.S."/>
            <person name="Poelchau M.F."/>
            <person name="Hughes D.S.T."/>
            <person name="Murali S.C."/>
            <person name="Chen S."/>
            <person name="Glastad K.M."/>
            <person name="Goodisman M.A.D."/>
            <person name="Werren J.H."/>
            <person name="Vineis J.H."/>
            <person name="Bowen J.L."/>
            <person name="Friedrich M."/>
            <person name="Jones J."/>
            <person name="Robertson H.M."/>
            <person name="Feyereisen R."/>
            <person name="Mechler-Hickson A."/>
            <person name="Mathers N."/>
            <person name="Lee C.E."/>
            <person name="Colbourne J.K."/>
            <person name="Biales A."/>
            <person name="Johnston J.S."/>
            <person name="Wellborn G.A."/>
            <person name="Rosendale A.J."/>
            <person name="Cridge A.G."/>
            <person name="Munoz-Torres M.C."/>
            <person name="Bain P.A."/>
            <person name="Manny A.R."/>
            <person name="Major K.M."/>
            <person name="Lambert F.N."/>
            <person name="Vulpe C.D."/>
            <person name="Tuck P."/>
            <person name="Blalock B.J."/>
            <person name="Lin Y.Y."/>
            <person name="Smith M.E."/>
            <person name="Ochoa-Acuna H."/>
            <person name="Chen M.M."/>
            <person name="Childers C.P."/>
            <person name="Qu J."/>
            <person name="Dugan S."/>
            <person name="Lee S.L."/>
            <person name="Chao H."/>
            <person name="Dinh H."/>
            <person name="Han Y."/>
            <person name="Doddapaneni H."/>
            <person name="Worley K.C."/>
            <person name="Muzny D.M."/>
            <person name="Gibbs R.A."/>
            <person name="Richards S."/>
        </authorList>
    </citation>
    <scope>NUCLEOTIDE SEQUENCE</scope>
    <source>
        <strain evidence="5">HAZT.00-mixed</strain>
        <tissue evidence="5">Whole organism</tissue>
    </source>
</reference>
<accession>A0A6A0HD20</accession>
<dbReference type="InterPro" id="IPR056823">
    <property type="entry name" value="TEN-like_YD-shell"/>
</dbReference>
<dbReference type="EMBL" id="JQDR03002238">
    <property type="protein sequence ID" value="KAA0203174.1"/>
    <property type="molecule type" value="Genomic_DNA"/>
</dbReference>
<feature type="domain" description="Teneurin-like YD-shell" evidence="4">
    <location>
        <begin position="64"/>
        <end position="714"/>
    </location>
</feature>
<dbReference type="InterPro" id="IPR051216">
    <property type="entry name" value="Teneurin"/>
</dbReference>
<protein>
    <recommendedName>
        <fullName evidence="4">Teneurin-like YD-shell domain-containing protein</fullName>
    </recommendedName>
</protein>
<dbReference type="GO" id="GO:0008045">
    <property type="term" value="P:motor neuron axon guidance"/>
    <property type="evidence" value="ECO:0007669"/>
    <property type="project" value="TreeGrafter"/>
</dbReference>
<keyword evidence="3" id="KW-1015">Disulfide bond</keyword>
<evidence type="ECO:0000259" key="4">
    <source>
        <dbReference type="Pfam" id="PF25023"/>
    </source>
</evidence>
<gene>
    <name evidence="5" type="ORF">HAZT_HAZT011066</name>
</gene>
<comment type="caution">
    <text evidence="5">The sequence shown here is derived from an EMBL/GenBank/DDBJ whole genome shotgun (WGS) entry which is preliminary data.</text>
</comment>
<dbReference type="Proteomes" id="UP000711488">
    <property type="component" value="Unassembled WGS sequence"/>
</dbReference>
<sequence length="730" mass="82677">MLPWGGTVSGTTVPHSPLVEGILPAQAGLLQVPSVFTLSAGPGLPEAEFTVQSSLKKTGDWRLFESKYLLNGTEVASSVWDGASRVNTLRNGAAQPLLQVAYDARHAPHSLSPGAALPALNISYDEYGRRNAVQWSSLRVGYGYDPSSGVLSTVTTDNHTTVYSFHPERRFLLNYLPKLSYFTFLHLQLNSISLPSGRTWTYLYDEYGGLRSITTPASTAHYFSVQPIFSAFVFKYTAPGATQAYRQHLDSSGRLLLSVTPDMESKILYRYTSAGQLETIVSGDGVTNFVYGENSLLSQVMNEGDELEYKLDYLYDGHLLQEMRIEYNARAGLSNVKFAYEYDANMRVTKMSGRIGGQKVKPLHISYSPKTGVATNIGNFLYDASDFNVTIIQDGTGIFTRNLDEHLRVTYVSLNIQNMQVFTQNIKYDGSSRISQTTTFTSSYVVRPLSSTKNYTYDEDGQLIRVSGKEPWSFSYDSNGNMLSLTYSTNTIPMKYNEEDKILRFGEGVYKYNLRGFISQNARDVSYEYNARGLLIRAVKPERFSINYLYDHERRLIARKDNFGNVTQFQYQDFRHPDRVTHIYNARDASLTSLIYDDRGHLIFAQIQRNQYYVASDQNGTPLIIVNRFGEVVREMMRSPFGQIIYDSNPYLYIPIDFCGGIQDSQTELVHLPGGRVYDPLIGLWLNPQWEDIAENLLQPQRLSLYRPNANDPVNVNRRTWDQLGACRWL</sequence>
<evidence type="ECO:0000313" key="5">
    <source>
        <dbReference type="EMBL" id="KAA0203174.1"/>
    </source>
</evidence>
<dbReference type="AlphaFoldDB" id="A0A6A0HD20"/>
<dbReference type="PANTHER" id="PTHR11219">
    <property type="entry name" value="TENEURIN AND N-ACETYLGLUCOSAMINE-1-PHOSPHODIESTER ALPHA-N-ACETYLGLUCOSAMINIDASE"/>
    <property type="match status" value="1"/>
</dbReference>
<evidence type="ECO:0000256" key="3">
    <source>
        <dbReference type="ARBA" id="ARBA00023157"/>
    </source>
</evidence>
<reference evidence="5" key="3">
    <citation type="submission" date="2019-06" db="EMBL/GenBank/DDBJ databases">
        <authorList>
            <person name="Poynton C."/>
            <person name="Hasenbein S."/>
            <person name="Benoit J.B."/>
            <person name="Sepulveda M.S."/>
            <person name="Poelchau M.F."/>
            <person name="Murali S.C."/>
            <person name="Chen S."/>
            <person name="Glastad K.M."/>
            <person name="Werren J.H."/>
            <person name="Vineis J.H."/>
            <person name="Bowen J.L."/>
            <person name="Friedrich M."/>
            <person name="Jones J."/>
            <person name="Robertson H.M."/>
            <person name="Feyereisen R."/>
            <person name="Mechler-Hickson A."/>
            <person name="Mathers N."/>
            <person name="Lee C.E."/>
            <person name="Colbourne J.K."/>
            <person name="Biales A."/>
            <person name="Johnston J.S."/>
            <person name="Wellborn G.A."/>
            <person name="Rosendale A.J."/>
            <person name="Cridge A.G."/>
            <person name="Munoz-Torres M.C."/>
            <person name="Bain P.A."/>
            <person name="Manny A.R."/>
            <person name="Major K.M."/>
            <person name="Lambert F.N."/>
            <person name="Vulpe C.D."/>
            <person name="Tuck P."/>
            <person name="Blalock B.J."/>
            <person name="Lin Y.-Y."/>
            <person name="Smith M.E."/>
            <person name="Ochoa-Acuna H."/>
            <person name="Chen M.-J.M."/>
            <person name="Childers C.P."/>
            <person name="Qu J."/>
            <person name="Dugan S."/>
            <person name="Lee S.L."/>
            <person name="Chao H."/>
            <person name="Dinh H."/>
            <person name="Han Y."/>
            <person name="Doddapaneni H."/>
            <person name="Worley K.C."/>
            <person name="Muzny D.M."/>
            <person name="Gibbs R.A."/>
            <person name="Richards S."/>
        </authorList>
    </citation>
    <scope>NUCLEOTIDE SEQUENCE</scope>
    <source>
        <strain evidence="5">HAZT.00-mixed</strain>
        <tissue evidence="5">Whole organism</tissue>
    </source>
</reference>
<dbReference type="Pfam" id="PF25023">
    <property type="entry name" value="TEN_YD-shell"/>
    <property type="match status" value="1"/>
</dbReference>